<feature type="domain" description="Aspartyl/asparaginy/proline hydroxylase" evidence="1">
    <location>
        <begin position="63"/>
        <end position="168"/>
    </location>
</feature>
<dbReference type="Pfam" id="PF13649">
    <property type="entry name" value="Methyltransf_25"/>
    <property type="match status" value="1"/>
</dbReference>
<name>A0A151JK60_9VIBR</name>
<dbReference type="InterPro" id="IPR041698">
    <property type="entry name" value="Methyltransf_25"/>
</dbReference>
<comment type="caution">
    <text evidence="3">The sequence shown here is derived from an EMBL/GenBank/DDBJ whole genome shotgun (WGS) entry which is preliminary data.</text>
</comment>
<organism evidence="3 4">
    <name type="scientific">Vibrio cidicii</name>
    <dbReference type="NCBI Taxonomy" id="1763883"/>
    <lineage>
        <taxon>Bacteria</taxon>
        <taxon>Pseudomonadati</taxon>
        <taxon>Pseudomonadota</taxon>
        <taxon>Gammaproteobacteria</taxon>
        <taxon>Vibrionales</taxon>
        <taxon>Vibrionaceae</taxon>
        <taxon>Vibrio</taxon>
    </lineage>
</organism>
<dbReference type="InterPro" id="IPR027443">
    <property type="entry name" value="IPNS-like_sf"/>
</dbReference>
<evidence type="ECO:0000259" key="2">
    <source>
        <dbReference type="Pfam" id="PF13649"/>
    </source>
</evidence>
<dbReference type="Proteomes" id="UP000075349">
    <property type="component" value="Unassembled WGS sequence"/>
</dbReference>
<gene>
    <name evidence="3" type="ORF">AUQ44_13650</name>
</gene>
<dbReference type="SUPFAM" id="SSF51197">
    <property type="entry name" value="Clavaminate synthase-like"/>
    <property type="match status" value="1"/>
</dbReference>
<proteinExistence type="predicted"/>
<evidence type="ECO:0000313" key="3">
    <source>
        <dbReference type="EMBL" id="KYN26181.1"/>
    </source>
</evidence>
<accession>A0A151JK60</accession>
<dbReference type="InterPro" id="IPR029063">
    <property type="entry name" value="SAM-dependent_MTases_sf"/>
</dbReference>
<dbReference type="Pfam" id="PF05118">
    <property type="entry name" value="Asp_Arg_Hydrox"/>
    <property type="match status" value="1"/>
</dbReference>
<dbReference type="AlphaFoldDB" id="A0A151JK60"/>
<dbReference type="Gene3D" id="3.40.50.150">
    <property type="entry name" value="Vaccinia Virus protein VP39"/>
    <property type="match status" value="1"/>
</dbReference>
<evidence type="ECO:0008006" key="5">
    <source>
        <dbReference type="Google" id="ProtNLM"/>
    </source>
</evidence>
<reference evidence="4" key="1">
    <citation type="submission" date="2015-12" db="EMBL/GenBank/DDBJ databases">
        <authorList>
            <person name="Tarr C.L."/>
            <person name="Gladney L.M."/>
        </authorList>
    </citation>
    <scope>NUCLEOTIDE SEQUENCE [LARGE SCALE GENOMIC DNA]</scope>
    <source>
        <strain evidence="4">2756-81</strain>
    </source>
</reference>
<dbReference type="EMBL" id="LOMK01000001">
    <property type="protein sequence ID" value="KYN26181.1"/>
    <property type="molecule type" value="Genomic_DNA"/>
</dbReference>
<dbReference type="Gene3D" id="2.60.120.330">
    <property type="entry name" value="B-lactam Antibiotic, Isopenicillin N Synthase, Chain"/>
    <property type="match status" value="1"/>
</dbReference>
<sequence>MAQTQKTLGALDESDWVSHVNRACYEGGWQVYPLRGLAKYSESSPILQSFALEESQDEGDYVDYSAMKAFPELEVFLSQLCCPLLSIRLMRLMPGSVIHPHRDRGLCFSNGQARLHLSLASEPDVEFVVNGESVHMAPGELWYLNADCEHAVYHSGSAPRIHVVIDCIANDWLRNMLCLPEHHDLADYSVAERQAWLVELAEKMVTCSHEERYGLRAPIRDFATSLAKLSNLELHPDLLLDTDFTMTASGKAVSMTTAAQCAEEVLRTAVFVRGIHQAIRERLPSEAPISVLYAGTGPFATLLLPLMGLFSAAQLQVTMLDIHNESLDKLQFLVEALGLGDRVADYVCADATCWQSAEQFDLIVSETMKAALATEPQVSVFSHLVAFLKPSGSLIPQAIELALNGLDLNGKRIPLTAKGRLDRATAFDLANGNQQALDMRAYLPAESEIQAIEICTNIQVYGHHLLTGYDCSLNLPFVISLSSSDLQAMSGCEKSQITHVVQLSYSTGSAPGYTLSFTPLTTAVAVIEGQE</sequence>
<dbReference type="InterPro" id="IPR007803">
    <property type="entry name" value="Asp/Arg/Pro-Hydrxlase"/>
</dbReference>
<protein>
    <recommendedName>
        <fullName evidence="5">Aspartyl/asparaginy/proline hydroxylase domain-containing protein</fullName>
    </recommendedName>
</protein>
<dbReference type="SUPFAM" id="SSF53335">
    <property type="entry name" value="S-adenosyl-L-methionine-dependent methyltransferases"/>
    <property type="match status" value="1"/>
</dbReference>
<evidence type="ECO:0000259" key="1">
    <source>
        <dbReference type="Pfam" id="PF05118"/>
    </source>
</evidence>
<evidence type="ECO:0000313" key="4">
    <source>
        <dbReference type="Proteomes" id="UP000075349"/>
    </source>
</evidence>
<feature type="domain" description="Methyltransferase" evidence="2">
    <location>
        <begin position="295"/>
        <end position="392"/>
    </location>
</feature>